<dbReference type="PANTHER" id="PTHR32246">
    <property type="entry name" value="INGRESSION PROTEIN FIC1"/>
    <property type="match status" value="1"/>
</dbReference>
<dbReference type="AlphaFoldDB" id="N1QU87"/>
<dbReference type="Pfam" id="PF00168">
    <property type="entry name" value="C2"/>
    <property type="match status" value="1"/>
</dbReference>
<dbReference type="InterPro" id="IPR035892">
    <property type="entry name" value="C2_domain_sf"/>
</dbReference>
<dbReference type="EnsemblPlants" id="EMT02310">
    <property type="protein sequence ID" value="EMT02310"/>
    <property type="gene ID" value="F775_23210"/>
</dbReference>
<dbReference type="SMART" id="SM00239">
    <property type="entry name" value="C2"/>
    <property type="match status" value="1"/>
</dbReference>
<name>N1QU87_AEGTA</name>
<evidence type="ECO:0000313" key="1">
    <source>
        <dbReference type="EnsemblPlants" id="EMT02310"/>
    </source>
</evidence>
<sequence length="151" mass="16303">MGSRYEVEVTVGSARDLKNVNWRNGDLQPYAVLWVDDGPKCSSRVDLDNGESPVWDEKLTVPLPPSTARLEDAVLRIDVVHANAGGGTKPLVGSDCWDPPATSSHARKCLTVGTHLVEACGASYLEDKIEDDVAEKVEDDLAGGGYDDDDY</sequence>
<organism evidence="1">
    <name type="scientific">Aegilops tauschii</name>
    <name type="common">Tausch's goatgrass</name>
    <name type="synonym">Aegilops squarrosa</name>
    <dbReference type="NCBI Taxonomy" id="37682"/>
    <lineage>
        <taxon>Eukaryota</taxon>
        <taxon>Viridiplantae</taxon>
        <taxon>Streptophyta</taxon>
        <taxon>Embryophyta</taxon>
        <taxon>Tracheophyta</taxon>
        <taxon>Spermatophyta</taxon>
        <taxon>Magnoliopsida</taxon>
        <taxon>Liliopsida</taxon>
        <taxon>Poales</taxon>
        <taxon>Poaceae</taxon>
        <taxon>BOP clade</taxon>
        <taxon>Pooideae</taxon>
        <taxon>Triticodae</taxon>
        <taxon>Triticeae</taxon>
        <taxon>Triticinae</taxon>
        <taxon>Aegilops</taxon>
    </lineage>
</organism>
<dbReference type="InterPro" id="IPR000008">
    <property type="entry name" value="C2_dom"/>
</dbReference>
<dbReference type="Gene3D" id="2.60.40.150">
    <property type="entry name" value="C2 domain"/>
    <property type="match status" value="1"/>
</dbReference>
<proteinExistence type="predicted"/>
<dbReference type="PROSITE" id="PS50004">
    <property type="entry name" value="C2"/>
    <property type="match status" value="1"/>
</dbReference>
<dbReference type="PANTHER" id="PTHR32246:SF20">
    <property type="entry name" value="CALCIUM-DEPENDENT LIPID-BINDING (CALB DOMAIN) FAMILY PROTEIN"/>
    <property type="match status" value="1"/>
</dbReference>
<reference evidence="1" key="1">
    <citation type="submission" date="2015-06" db="UniProtKB">
        <authorList>
            <consortium name="EnsemblPlants"/>
        </authorList>
    </citation>
    <scope>IDENTIFICATION</scope>
</reference>
<dbReference type="SUPFAM" id="SSF49562">
    <property type="entry name" value="C2 domain (Calcium/lipid-binding domain, CaLB)"/>
    <property type="match status" value="1"/>
</dbReference>
<accession>N1QU87</accession>
<protein>
    <submittedName>
        <fullName evidence="1">Uncharacterized protein</fullName>
    </submittedName>
</protein>